<evidence type="ECO:0000313" key="2">
    <source>
        <dbReference type="EMBL" id="ROT41200.1"/>
    </source>
</evidence>
<organism evidence="2 3">
    <name type="scientific">Sodiomyces alkalinus (strain CBS 110278 / VKM F-3762 / F11)</name>
    <name type="common">Alkaliphilic filamentous fungus</name>
    <dbReference type="NCBI Taxonomy" id="1314773"/>
    <lineage>
        <taxon>Eukaryota</taxon>
        <taxon>Fungi</taxon>
        <taxon>Dikarya</taxon>
        <taxon>Ascomycota</taxon>
        <taxon>Pezizomycotina</taxon>
        <taxon>Sordariomycetes</taxon>
        <taxon>Hypocreomycetidae</taxon>
        <taxon>Glomerellales</taxon>
        <taxon>Plectosphaerellaceae</taxon>
        <taxon>Sodiomyces</taxon>
    </lineage>
</organism>
<gene>
    <name evidence="2" type="ORF">SODALDRAFT_330915</name>
</gene>
<dbReference type="Proteomes" id="UP000272025">
    <property type="component" value="Unassembled WGS sequence"/>
</dbReference>
<reference evidence="2 3" key="1">
    <citation type="journal article" date="2018" name="Mol. Ecol.">
        <title>The obligate alkalophilic soda-lake fungus Sodiomyces alkalinus has shifted to a protein diet.</title>
        <authorList>
            <person name="Grum-Grzhimaylo A.A."/>
            <person name="Falkoski D.L."/>
            <person name="van den Heuvel J."/>
            <person name="Valero-Jimenez C.A."/>
            <person name="Min B."/>
            <person name="Choi I.G."/>
            <person name="Lipzen A."/>
            <person name="Daum C.G."/>
            <person name="Aanen D.K."/>
            <person name="Tsang A."/>
            <person name="Henrissat B."/>
            <person name="Bilanenko E.N."/>
            <person name="de Vries R.P."/>
            <person name="van Kan J.A.L."/>
            <person name="Grigoriev I.V."/>
            <person name="Debets A.J.M."/>
        </authorList>
    </citation>
    <scope>NUCLEOTIDE SEQUENCE [LARGE SCALE GENOMIC DNA]</scope>
    <source>
        <strain evidence="2 3">F11</strain>
    </source>
</reference>
<evidence type="ECO:0000313" key="3">
    <source>
        <dbReference type="Proteomes" id="UP000272025"/>
    </source>
</evidence>
<proteinExistence type="predicted"/>
<protein>
    <submittedName>
        <fullName evidence="2">Uncharacterized protein</fullName>
    </submittedName>
</protein>
<evidence type="ECO:0000256" key="1">
    <source>
        <dbReference type="SAM" id="MobiDB-lite"/>
    </source>
</evidence>
<sequence length="109" mass="11873">MTSMAKAEASPCCVVLFVLLPEKSMRPSGRLRRSVARSRVMPNSYHTSVHIPFTFYFPRFAALTFKKTKGGLCFFFLQLLLLSQPPGPSGPSGRSGSPGTLCSMTSLPT</sequence>
<feature type="region of interest" description="Disordered" evidence="1">
    <location>
        <begin position="86"/>
        <end position="109"/>
    </location>
</feature>
<accession>A0A3N2Q375</accession>
<feature type="compositionally biased region" description="Polar residues" evidence="1">
    <location>
        <begin position="100"/>
        <end position="109"/>
    </location>
</feature>
<dbReference type="EMBL" id="ML119052">
    <property type="protein sequence ID" value="ROT41200.1"/>
    <property type="molecule type" value="Genomic_DNA"/>
</dbReference>
<dbReference type="RefSeq" id="XP_028469006.1">
    <property type="nucleotide sequence ID" value="XM_028611323.1"/>
</dbReference>
<dbReference type="GeneID" id="39579801"/>
<name>A0A3N2Q375_SODAK</name>
<keyword evidence="3" id="KW-1185">Reference proteome</keyword>
<dbReference type="AlphaFoldDB" id="A0A3N2Q375"/>